<evidence type="ECO:0000256" key="1">
    <source>
        <dbReference type="ARBA" id="ARBA00004417"/>
    </source>
</evidence>
<dbReference type="Gene3D" id="3.40.50.300">
    <property type="entry name" value="P-loop containing nucleotide triphosphate hydrolases"/>
    <property type="match status" value="1"/>
</dbReference>
<proteinExistence type="inferred from homology"/>
<dbReference type="CDD" id="cd03225">
    <property type="entry name" value="ABC_cobalt_CbiO_domain1"/>
    <property type="match status" value="1"/>
</dbReference>
<dbReference type="GO" id="GO:0005886">
    <property type="term" value="C:plasma membrane"/>
    <property type="evidence" value="ECO:0007669"/>
    <property type="project" value="UniProtKB-SubCell"/>
</dbReference>
<dbReference type="SMART" id="SM00382">
    <property type="entry name" value="AAA"/>
    <property type="match status" value="1"/>
</dbReference>
<gene>
    <name evidence="7" type="ORF">ELAC_1178</name>
</gene>
<keyword evidence="4" id="KW-0547">Nucleotide-binding</keyword>
<dbReference type="SUPFAM" id="SSF52540">
    <property type="entry name" value="P-loop containing nucleoside triphosphate hydrolases"/>
    <property type="match status" value="1"/>
</dbReference>
<reference evidence="8" key="1">
    <citation type="submission" date="2015-06" db="EMBL/GenBank/DDBJ databases">
        <authorList>
            <person name="Bertelli C."/>
        </authorList>
    </citation>
    <scope>NUCLEOTIDE SEQUENCE [LARGE SCALE GENOMIC DNA]</scope>
    <source>
        <strain evidence="8">CRIB-30</strain>
    </source>
</reference>
<evidence type="ECO:0000256" key="4">
    <source>
        <dbReference type="ARBA" id="ARBA00022741"/>
    </source>
</evidence>
<evidence type="ECO:0000256" key="5">
    <source>
        <dbReference type="ARBA" id="ARBA00022840"/>
    </source>
</evidence>
<protein>
    <submittedName>
        <fullName evidence="7">ABC-type transporter, ATPase subunit</fullName>
    </submittedName>
</protein>
<dbReference type="GO" id="GO:0016887">
    <property type="term" value="F:ATP hydrolysis activity"/>
    <property type="evidence" value="ECO:0007669"/>
    <property type="project" value="InterPro"/>
</dbReference>
<dbReference type="EMBL" id="CWGJ01000012">
    <property type="protein sequence ID" value="CRX38520.1"/>
    <property type="molecule type" value="Genomic_DNA"/>
</dbReference>
<dbReference type="RefSeq" id="WP_098038378.1">
    <property type="nucleotide sequence ID" value="NZ_CWGJ01000012.1"/>
</dbReference>
<accession>A0A0H5E5K9</accession>
<keyword evidence="3" id="KW-0813">Transport</keyword>
<feature type="domain" description="ABC transporter" evidence="6">
    <location>
        <begin position="8"/>
        <end position="237"/>
    </location>
</feature>
<dbReference type="InterPro" id="IPR050153">
    <property type="entry name" value="Metal_Ion_Import_ABC"/>
</dbReference>
<dbReference type="InterPro" id="IPR015856">
    <property type="entry name" value="ABC_transpr_CbiO/EcfA_su"/>
</dbReference>
<comment type="subcellular location">
    <subcellularLocation>
        <location evidence="1">Cell inner membrane</location>
        <topology evidence="1">Peripheral membrane protein</topology>
    </subcellularLocation>
</comment>
<dbReference type="PROSITE" id="PS50893">
    <property type="entry name" value="ABC_TRANSPORTER_2"/>
    <property type="match status" value="1"/>
</dbReference>
<dbReference type="GO" id="GO:0005524">
    <property type="term" value="F:ATP binding"/>
    <property type="evidence" value="ECO:0007669"/>
    <property type="project" value="UniProtKB-KW"/>
</dbReference>
<evidence type="ECO:0000256" key="2">
    <source>
        <dbReference type="ARBA" id="ARBA00005417"/>
    </source>
</evidence>
<dbReference type="PANTHER" id="PTHR42734:SF6">
    <property type="entry name" value="MOLYBDATE IMPORT ATP-BINDING PROTEIN MOLC"/>
    <property type="match status" value="1"/>
</dbReference>
<evidence type="ECO:0000313" key="7">
    <source>
        <dbReference type="EMBL" id="CRX38520.1"/>
    </source>
</evidence>
<evidence type="ECO:0000313" key="8">
    <source>
        <dbReference type="Proteomes" id="UP000220251"/>
    </source>
</evidence>
<comment type="similarity">
    <text evidence="2">Belongs to the ABC transporter superfamily.</text>
</comment>
<dbReference type="AlphaFoldDB" id="A0A0H5E5K9"/>
<keyword evidence="5" id="KW-0067">ATP-binding</keyword>
<dbReference type="Pfam" id="PF00005">
    <property type="entry name" value="ABC_tran"/>
    <property type="match status" value="1"/>
</dbReference>
<dbReference type="PANTHER" id="PTHR42734">
    <property type="entry name" value="METAL TRANSPORT SYSTEM ATP-BINDING PROTEIN TM_0124-RELATED"/>
    <property type="match status" value="1"/>
</dbReference>
<keyword evidence="8" id="KW-1185">Reference proteome</keyword>
<dbReference type="OrthoDB" id="9787851at2"/>
<organism evidence="7 8">
    <name type="scientific">Estrella lausannensis</name>
    <dbReference type="NCBI Taxonomy" id="483423"/>
    <lineage>
        <taxon>Bacteria</taxon>
        <taxon>Pseudomonadati</taxon>
        <taxon>Chlamydiota</taxon>
        <taxon>Chlamydiia</taxon>
        <taxon>Parachlamydiales</taxon>
        <taxon>Candidatus Criblamydiaceae</taxon>
        <taxon>Estrella</taxon>
    </lineage>
</organism>
<dbReference type="Proteomes" id="UP000220251">
    <property type="component" value="Unassembled WGS sequence"/>
</dbReference>
<evidence type="ECO:0000256" key="3">
    <source>
        <dbReference type="ARBA" id="ARBA00022448"/>
    </source>
</evidence>
<dbReference type="InterPro" id="IPR003593">
    <property type="entry name" value="AAA+_ATPase"/>
</dbReference>
<sequence length="238" mass="26336">MPESTPLLDIRNLSYTAKKKKIIKSITFAVHHGETLTVLGPNGSGKSTLLRLIGGLITPSAGDLFYRGGDLHAMPRKELSKTVSLVPQTPSVQFEFSAAEIVSMGAFASSKKLDPIQLEDVMTRLKIYHLKDMPIQSLSAGERQRCYIARTLLADSPLMMLDEPMSFQDVLGRNVLKEEIKRLKTACKTLIITSHDFNFVKALSDRCLLLDKGDVKYLGRHEPLFAGDLIAETFGIDS</sequence>
<dbReference type="InterPro" id="IPR003439">
    <property type="entry name" value="ABC_transporter-like_ATP-bd"/>
</dbReference>
<evidence type="ECO:0000259" key="6">
    <source>
        <dbReference type="PROSITE" id="PS50893"/>
    </source>
</evidence>
<name>A0A0H5E5K9_9BACT</name>
<dbReference type="InterPro" id="IPR027417">
    <property type="entry name" value="P-loop_NTPase"/>
</dbReference>
<dbReference type="GO" id="GO:0055085">
    <property type="term" value="P:transmembrane transport"/>
    <property type="evidence" value="ECO:0007669"/>
    <property type="project" value="InterPro"/>
</dbReference>